<proteinExistence type="predicted"/>
<dbReference type="Proteomes" id="UP000295260">
    <property type="component" value="Unassembled WGS sequence"/>
</dbReference>
<feature type="signal peptide" evidence="1">
    <location>
        <begin position="1"/>
        <end position="18"/>
    </location>
</feature>
<dbReference type="OrthoDB" id="9970444at2"/>
<keyword evidence="1" id="KW-0732">Signal</keyword>
<dbReference type="AlphaFoldDB" id="A0A4R6QD30"/>
<organism evidence="2 3">
    <name type="scientific">Flavobacterium dankookense</name>
    <dbReference type="NCBI Taxonomy" id="706186"/>
    <lineage>
        <taxon>Bacteria</taxon>
        <taxon>Pseudomonadati</taxon>
        <taxon>Bacteroidota</taxon>
        <taxon>Flavobacteriia</taxon>
        <taxon>Flavobacteriales</taxon>
        <taxon>Flavobacteriaceae</taxon>
        <taxon>Flavobacterium</taxon>
    </lineage>
</organism>
<name>A0A4R6QD30_9FLAO</name>
<evidence type="ECO:0000313" key="2">
    <source>
        <dbReference type="EMBL" id="TDP60351.1"/>
    </source>
</evidence>
<comment type="caution">
    <text evidence="2">The sequence shown here is derived from an EMBL/GenBank/DDBJ whole genome shotgun (WGS) entry which is preliminary data.</text>
</comment>
<keyword evidence="3" id="KW-1185">Reference proteome</keyword>
<protein>
    <submittedName>
        <fullName evidence="2">Uncharacterized protein</fullName>
    </submittedName>
</protein>
<reference evidence="2 3" key="1">
    <citation type="submission" date="2019-03" db="EMBL/GenBank/DDBJ databases">
        <title>Genomic Encyclopedia of Archaeal and Bacterial Type Strains, Phase II (KMG-II): from individual species to whole genera.</title>
        <authorList>
            <person name="Goeker M."/>
        </authorList>
    </citation>
    <scope>NUCLEOTIDE SEQUENCE [LARGE SCALE GENOMIC DNA]</scope>
    <source>
        <strain evidence="2 3">DSM 25687</strain>
    </source>
</reference>
<gene>
    <name evidence="2" type="ORF">BC748_1337</name>
</gene>
<dbReference type="RefSeq" id="WP_133532626.1">
    <property type="nucleotide sequence ID" value="NZ_SNXR01000012.1"/>
</dbReference>
<evidence type="ECO:0000313" key="3">
    <source>
        <dbReference type="Proteomes" id="UP000295260"/>
    </source>
</evidence>
<accession>A0A4R6QD30</accession>
<dbReference type="EMBL" id="SNXR01000012">
    <property type="protein sequence ID" value="TDP60351.1"/>
    <property type="molecule type" value="Genomic_DNA"/>
</dbReference>
<evidence type="ECO:0000256" key="1">
    <source>
        <dbReference type="SAM" id="SignalP"/>
    </source>
</evidence>
<sequence>MKKNLMIAAFMFSAVTFANTVEKENLSTNCQETEEVSCAYTSQYTWYRAEVKKVFTMAGVKDEIVLIPQSICTNCYSLGGSGSSSTVTTTCVNF</sequence>
<feature type="chain" id="PRO_5020314371" evidence="1">
    <location>
        <begin position="19"/>
        <end position="94"/>
    </location>
</feature>